<dbReference type="HOGENOM" id="CLU_134309_0_0_9"/>
<feature type="compositionally biased region" description="Basic residues" evidence="1">
    <location>
        <begin position="125"/>
        <end position="142"/>
    </location>
</feature>
<name>A0A125W4Y4_ENTFL</name>
<accession>A0A125W4Y4</accession>
<dbReference type="AlphaFoldDB" id="A0A125W4Y4"/>
<evidence type="ECO:0000313" key="2">
    <source>
        <dbReference type="EMBL" id="EFM82562.1"/>
    </source>
</evidence>
<evidence type="ECO:0000313" key="3">
    <source>
        <dbReference type="Proteomes" id="UP000004846"/>
    </source>
</evidence>
<dbReference type="RefSeq" id="WP_002369981.1">
    <property type="nucleotide sequence ID" value="NZ_GL454460.1"/>
</dbReference>
<feature type="region of interest" description="Disordered" evidence="1">
    <location>
        <begin position="120"/>
        <end position="142"/>
    </location>
</feature>
<proteinExistence type="predicted"/>
<evidence type="ECO:0008006" key="4">
    <source>
        <dbReference type="Google" id="ProtNLM"/>
    </source>
</evidence>
<organism evidence="2 3">
    <name type="scientific">Enterococcus faecalis TX4248</name>
    <dbReference type="NCBI Taxonomy" id="749495"/>
    <lineage>
        <taxon>Bacteria</taxon>
        <taxon>Bacillati</taxon>
        <taxon>Bacillota</taxon>
        <taxon>Bacilli</taxon>
        <taxon>Lactobacillales</taxon>
        <taxon>Enterococcaceae</taxon>
        <taxon>Enterococcus</taxon>
    </lineage>
</organism>
<reference evidence="2 3" key="1">
    <citation type="submission" date="2010-07" db="EMBL/GenBank/DDBJ databases">
        <authorList>
            <person name="Sid Ahmed O."/>
        </authorList>
    </citation>
    <scope>NUCLEOTIDE SEQUENCE [LARGE SCALE GENOMIC DNA]</scope>
    <source>
        <strain evidence="2 3">TX4248</strain>
    </source>
</reference>
<protein>
    <recommendedName>
        <fullName evidence="4">Phage protein</fullName>
    </recommendedName>
</protein>
<gene>
    <name evidence="2" type="ORF">HMPREF9498_01812</name>
</gene>
<evidence type="ECO:0000256" key="1">
    <source>
        <dbReference type="SAM" id="MobiDB-lite"/>
    </source>
</evidence>
<comment type="caution">
    <text evidence="2">The sequence shown here is derived from an EMBL/GenBank/DDBJ whole genome shotgun (WGS) entry which is preliminary data.</text>
</comment>
<dbReference type="EMBL" id="AEBR01000062">
    <property type="protein sequence ID" value="EFM82562.1"/>
    <property type="molecule type" value="Genomic_DNA"/>
</dbReference>
<dbReference type="Proteomes" id="UP000004846">
    <property type="component" value="Unassembled WGS sequence"/>
</dbReference>
<sequence>MAKLRDLVNVNINVDYLEIQGEKIPIMFSMSALDYIQEAYGKPYPIFEKDLNQMLQKDQVTLRGNELKIIRSLMYGMVRAGGTECTIKELEGAIAINEIVSAYETVMDVFVNGNFQQKDLETVKKQPKNRNKRSQNRNKRKK</sequence>